<gene>
    <name evidence="1" type="ORF">LCGC14_0527290</name>
</gene>
<protein>
    <submittedName>
        <fullName evidence="1">Uncharacterized protein</fullName>
    </submittedName>
</protein>
<proteinExistence type="predicted"/>
<comment type="caution">
    <text evidence="1">The sequence shown here is derived from an EMBL/GenBank/DDBJ whole genome shotgun (WGS) entry which is preliminary data.</text>
</comment>
<dbReference type="EMBL" id="LAZR01000678">
    <property type="protein sequence ID" value="KKN60930.1"/>
    <property type="molecule type" value="Genomic_DNA"/>
</dbReference>
<accession>A0A0F9RWZ2</accession>
<evidence type="ECO:0000313" key="1">
    <source>
        <dbReference type="EMBL" id="KKN60930.1"/>
    </source>
</evidence>
<sequence length="62" mass="7237">MGKIYFGEKELTNLCRTLIHIYRFRNQNEEPEAIVFPDVKEVGGVRVEFPRTKKEKEVGPAE</sequence>
<reference evidence="1" key="1">
    <citation type="journal article" date="2015" name="Nature">
        <title>Complex archaea that bridge the gap between prokaryotes and eukaryotes.</title>
        <authorList>
            <person name="Spang A."/>
            <person name="Saw J.H."/>
            <person name="Jorgensen S.L."/>
            <person name="Zaremba-Niedzwiedzka K."/>
            <person name="Martijn J."/>
            <person name="Lind A.E."/>
            <person name="van Eijk R."/>
            <person name="Schleper C."/>
            <person name="Guy L."/>
            <person name="Ettema T.J."/>
        </authorList>
    </citation>
    <scope>NUCLEOTIDE SEQUENCE</scope>
</reference>
<dbReference type="AlphaFoldDB" id="A0A0F9RWZ2"/>
<name>A0A0F9RWZ2_9ZZZZ</name>
<organism evidence="1">
    <name type="scientific">marine sediment metagenome</name>
    <dbReference type="NCBI Taxonomy" id="412755"/>
    <lineage>
        <taxon>unclassified sequences</taxon>
        <taxon>metagenomes</taxon>
        <taxon>ecological metagenomes</taxon>
    </lineage>
</organism>